<evidence type="ECO:0000313" key="2">
    <source>
        <dbReference type="Proteomes" id="UP001321473"/>
    </source>
</evidence>
<comment type="caution">
    <text evidence="1">The sequence shown here is derived from an EMBL/GenBank/DDBJ whole genome shotgun (WGS) entry which is preliminary data.</text>
</comment>
<sequence length="103" mass="11216">ALPSLLPTSCLVTEPRSDTLNASFSVDGRRVLLERNEGSDCPVAAAASALLAVSPNHEPRGSQREAHLKELQSFLNHLCSIRPPQRHFESPDEMEDPASVPVF</sequence>
<reference evidence="1 2" key="1">
    <citation type="journal article" date="2023" name="Arcadia Sci">
        <title>De novo assembly of a long-read Amblyomma americanum tick genome.</title>
        <authorList>
            <person name="Chou S."/>
            <person name="Poskanzer K.E."/>
            <person name="Rollins M."/>
            <person name="Thuy-Boun P.S."/>
        </authorList>
    </citation>
    <scope>NUCLEOTIDE SEQUENCE [LARGE SCALE GENOMIC DNA]</scope>
    <source>
        <strain evidence="1">F_SG_1</strain>
        <tissue evidence="1">Salivary glands</tissue>
    </source>
</reference>
<accession>A0AAQ4ENE6</accession>
<organism evidence="1 2">
    <name type="scientific">Amblyomma americanum</name>
    <name type="common">Lone star tick</name>
    <dbReference type="NCBI Taxonomy" id="6943"/>
    <lineage>
        <taxon>Eukaryota</taxon>
        <taxon>Metazoa</taxon>
        <taxon>Ecdysozoa</taxon>
        <taxon>Arthropoda</taxon>
        <taxon>Chelicerata</taxon>
        <taxon>Arachnida</taxon>
        <taxon>Acari</taxon>
        <taxon>Parasitiformes</taxon>
        <taxon>Ixodida</taxon>
        <taxon>Ixodoidea</taxon>
        <taxon>Ixodidae</taxon>
        <taxon>Amblyomminae</taxon>
        <taxon>Amblyomma</taxon>
    </lineage>
</organism>
<feature type="non-terminal residue" evidence="1">
    <location>
        <position position="1"/>
    </location>
</feature>
<dbReference type="AlphaFoldDB" id="A0AAQ4ENE6"/>
<dbReference type="EMBL" id="JARKHS020013159">
    <property type="protein sequence ID" value="KAK8776276.1"/>
    <property type="molecule type" value="Genomic_DNA"/>
</dbReference>
<evidence type="ECO:0000313" key="1">
    <source>
        <dbReference type="EMBL" id="KAK8776276.1"/>
    </source>
</evidence>
<name>A0AAQ4ENE6_AMBAM</name>
<proteinExistence type="predicted"/>
<protein>
    <submittedName>
        <fullName evidence="1">Uncharacterized protein</fullName>
    </submittedName>
</protein>
<dbReference type="Proteomes" id="UP001321473">
    <property type="component" value="Unassembled WGS sequence"/>
</dbReference>
<keyword evidence="2" id="KW-1185">Reference proteome</keyword>
<gene>
    <name evidence="1" type="ORF">V5799_030380</name>
</gene>